<evidence type="ECO:0000313" key="4">
    <source>
        <dbReference type="Ensembl" id="ENSPMRP00000028000.1"/>
    </source>
</evidence>
<sequence>MADVLEGPRVRVATNQLAQYIGKPVCFVGRLEKIHPSGKFFFLSDGEGKNATVELDTPLEEEISGVIEVAGRVTNQVNIMCASYTQFREDKNAFDLALYNEALKILHEFPDYYPFSTNA</sequence>
<dbReference type="KEGG" id="pmua:114607844"/>
<keyword evidence="5" id="KW-1185">Reference proteome</keyword>
<evidence type="ECO:0000256" key="1">
    <source>
        <dbReference type="ARBA" id="ARBA00004123"/>
    </source>
</evidence>
<comment type="similarity">
    <text evidence="2">Belongs to the replication factor A protein 3 family.</text>
</comment>
<dbReference type="FunFam" id="2.40.50.140:FF:000395">
    <property type="entry name" value="Replication protein A3"/>
    <property type="match status" value="1"/>
</dbReference>
<evidence type="ECO:0000256" key="3">
    <source>
        <dbReference type="ARBA" id="ARBA00023242"/>
    </source>
</evidence>
<evidence type="ECO:0000256" key="2">
    <source>
        <dbReference type="ARBA" id="ARBA00009761"/>
    </source>
</evidence>
<organism evidence="4 5">
    <name type="scientific">Podarcis muralis</name>
    <name type="common">Wall lizard</name>
    <name type="synonym">Lacerta muralis</name>
    <dbReference type="NCBI Taxonomy" id="64176"/>
    <lineage>
        <taxon>Eukaryota</taxon>
        <taxon>Metazoa</taxon>
        <taxon>Chordata</taxon>
        <taxon>Craniata</taxon>
        <taxon>Vertebrata</taxon>
        <taxon>Euteleostomi</taxon>
        <taxon>Lepidosauria</taxon>
        <taxon>Squamata</taxon>
        <taxon>Bifurcata</taxon>
        <taxon>Unidentata</taxon>
        <taxon>Episquamata</taxon>
        <taxon>Laterata</taxon>
        <taxon>Lacertibaenia</taxon>
        <taxon>Lacertidae</taxon>
        <taxon>Podarcis</taxon>
    </lineage>
</organism>
<dbReference type="GO" id="GO:0005662">
    <property type="term" value="C:DNA replication factor A complex"/>
    <property type="evidence" value="ECO:0007669"/>
    <property type="project" value="Ensembl"/>
</dbReference>
<dbReference type="PANTHER" id="PTHR15114">
    <property type="entry name" value="REPLICATION PROTEIN A3"/>
    <property type="match status" value="1"/>
</dbReference>
<comment type="subcellular location">
    <subcellularLocation>
        <location evidence="1">Nucleus</location>
    </subcellularLocation>
</comment>
<dbReference type="CDD" id="cd04479">
    <property type="entry name" value="RPA3"/>
    <property type="match status" value="1"/>
</dbReference>
<dbReference type="InterPro" id="IPR012340">
    <property type="entry name" value="NA-bd_OB-fold"/>
</dbReference>
<dbReference type="Proteomes" id="UP000472272">
    <property type="component" value="Chromosome 12"/>
</dbReference>
<dbReference type="Ensembl" id="ENSPMRT00000029700.1">
    <property type="protein sequence ID" value="ENSPMRP00000028000.1"/>
    <property type="gene ID" value="ENSPMRG00000018073.1"/>
</dbReference>
<proteinExistence type="inferred from homology"/>
<dbReference type="GO" id="GO:0000724">
    <property type="term" value="P:double-strand break repair via homologous recombination"/>
    <property type="evidence" value="ECO:0007669"/>
    <property type="project" value="Ensembl"/>
</dbReference>
<dbReference type="GO" id="GO:0003684">
    <property type="term" value="F:damaged DNA binding"/>
    <property type="evidence" value="ECO:0007669"/>
    <property type="project" value="Ensembl"/>
</dbReference>
<evidence type="ECO:0000313" key="5">
    <source>
        <dbReference type="Proteomes" id="UP000472272"/>
    </source>
</evidence>
<dbReference type="AlphaFoldDB" id="A0A670JVQ6"/>
<dbReference type="GO" id="GO:0042127">
    <property type="term" value="P:regulation of cell population proliferation"/>
    <property type="evidence" value="ECO:0007669"/>
    <property type="project" value="Ensembl"/>
</dbReference>
<dbReference type="Gene3D" id="2.40.50.140">
    <property type="entry name" value="Nucleic acid-binding proteins"/>
    <property type="match status" value="1"/>
</dbReference>
<reference evidence="4" key="3">
    <citation type="submission" date="2025-09" db="UniProtKB">
        <authorList>
            <consortium name="Ensembl"/>
        </authorList>
    </citation>
    <scope>IDENTIFICATION</scope>
</reference>
<dbReference type="GeneTree" id="ENSGT00390000008029"/>
<dbReference type="GO" id="GO:0003697">
    <property type="term" value="F:single-stranded DNA binding"/>
    <property type="evidence" value="ECO:0007669"/>
    <property type="project" value="Ensembl"/>
</dbReference>
<dbReference type="OrthoDB" id="188186at2759"/>
<name>A0A670JVQ6_PODMU</name>
<dbReference type="GeneID" id="114607844"/>
<keyword evidence="3" id="KW-0539">Nucleus</keyword>
<dbReference type="GO" id="GO:0006298">
    <property type="term" value="P:mismatch repair"/>
    <property type="evidence" value="ECO:0007669"/>
    <property type="project" value="Ensembl"/>
</dbReference>
<protein>
    <submittedName>
        <fullName evidence="4">Replication protein A3</fullName>
    </submittedName>
</protein>
<dbReference type="SUPFAM" id="SSF50249">
    <property type="entry name" value="Nucleic acid-binding proteins"/>
    <property type="match status" value="1"/>
</dbReference>
<reference evidence="4" key="2">
    <citation type="submission" date="2025-08" db="UniProtKB">
        <authorList>
            <consortium name="Ensembl"/>
        </authorList>
    </citation>
    <scope>IDENTIFICATION</scope>
</reference>
<dbReference type="Pfam" id="PF08661">
    <property type="entry name" value="Rep_fac-A_3"/>
    <property type="match status" value="1"/>
</dbReference>
<dbReference type="GO" id="GO:0006260">
    <property type="term" value="P:DNA replication"/>
    <property type="evidence" value="ECO:0007669"/>
    <property type="project" value="Ensembl"/>
</dbReference>
<dbReference type="GO" id="GO:0007346">
    <property type="term" value="P:regulation of mitotic cell cycle"/>
    <property type="evidence" value="ECO:0007669"/>
    <property type="project" value="Ensembl"/>
</dbReference>
<dbReference type="GO" id="GO:0006284">
    <property type="term" value="P:base-excision repair"/>
    <property type="evidence" value="ECO:0007669"/>
    <property type="project" value="Ensembl"/>
</dbReference>
<dbReference type="GO" id="GO:0006289">
    <property type="term" value="P:nucleotide-excision repair"/>
    <property type="evidence" value="ECO:0007669"/>
    <property type="project" value="Ensembl"/>
</dbReference>
<gene>
    <name evidence="4" type="primary">RPA3</name>
</gene>
<reference evidence="4 5" key="1">
    <citation type="journal article" date="2019" name="Proc. Natl. Acad. Sci. U.S.A.">
        <title>Regulatory changes in pterin and carotenoid genes underlie balanced color polymorphisms in the wall lizard.</title>
        <authorList>
            <person name="Andrade P."/>
            <person name="Pinho C."/>
            <person name="Perez I de Lanuza G."/>
            <person name="Afonso S."/>
            <person name="Brejcha J."/>
            <person name="Rubin C.J."/>
            <person name="Wallerman O."/>
            <person name="Pereira P."/>
            <person name="Sabatino S.J."/>
            <person name="Bellati A."/>
            <person name="Pellitteri-Rosa D."/>
            <person name="Bosakova Z."/>
            <person name="Bunikis I."/>
            <person name="Carretero M.A."/>
            <person name="Feiner N."/>
            <person name="Marsik P."/>
            <person name="Pauperio F."/>
            <person name="Salvi D."/>
            <person name="Soler L."/>
            <person name="While G.M."/>
            <person name="Uller T."/>
            <person name="Font E."/>
            <person name="Andersson L."/>
            <person name="Carneiro M."/>
        </authorList>
    </citation>
    <scope>NUCLEOTIDE SEQUENCE</scope>
</reference>
<dbReference type="CTD" id="6119"/>
<dbReference type="PANTHER" id="PTHR15114:SF1">
    <property type="entry name" value="REPLICATION PROTEIN A 14 KDA SUBUNIT"/>
    <property type="match status" value="1"/>
</dbReference>
<dbReference type="InterPro" id="IPR013970">
    <property type="entry name" value="Rfa2"/>
</dbReference>
<accession>A0A670JVQ6</accession>
<dbReference type="OMA" id="HEFPEYY"/>
<dbReference type="GO" id="GO:0035861">
    <property type="term" value="C:site of double-strand break"/>
    <property type="evidence" value="ECO:0007669"/>
    <property type="project" value="TreeGrafter"/>
</dbReference>
<dbReference type="RefSeq" id="XP_028607247.1">
    <property type="nucleotide sequence ID" value="XM_028751414.1"/>
</dbReference>